<dbReference type="Gene3D" id="3.40.390.10">
    <property type="entry name" value="Collagenase (Catalytic Domain)"/>
    <property type="match status" value="1"/>
</dbReference>
<dbReference type="Proteomes" id="UP001163046">
    <property type="component" value="Unassembled WGS sequence"/>
</dbReference>
<organism evidence="1 2">
    <name type="scientific">Desmophyllum pertusum</name>
    <dbReference type="NCBI Taxonomy" id="174260"/>
    <lineage>
        <taxon>Eukaryota</taxon>
        <taxon>Metazoa</taxon>
        <taxon>Cnidaria</taxon>
        <taxon>Anthozoa</taxon>
        <taxon>Hexacorallia</taxon>
        <taxon>Scleractinia</taxon>
        <taxon>Caryophylliina</taxon>
        <taxon>Caryophylliidae</taxon>
        <taxon>Desmophyllum</taxon>
    </lineage>
</organism>
<evidence type="ECO:0000313" key="1">
    <source>
        <dbReference type="EMBL" id="KAJ7370934.1"/>
    </source>
</evidence>
<name>A0A9X0CRK6_9CNID</name>
<sequence length="77" mass="8865">MDIPESPHFLSHLYEGDIKLSKEQRLNNVIYGNPDGSPSRAANVDEKIKWPNAVIPYEFDCSVGEYFEEVFSNKQFL</sequence>
<dbReference type="InterPro" id="IPR024079">
    <property type="entry name" value="MetalloPept_cat_dom_sf"/>
</dbReference>
<evidence type="ECO:0000313" key="2">
    <source>
        <dbReference type="Proteomes" id="UP001163046"/>
    </source>
</evidence>
<protein>
    <submittedName>
        <fullName evidence="1">Uncharacterized protein</fullName>
    </submittedName>
</protein>
<comment type="caution">
    <text evidence="1">The sequence shown here is derived from an EMBL/GenBank/DDBJ whole genome shotgun (WGS) entry which is preliminary data.</text>
</comment>
<gene>
    <name evidence="1" type="ORF">OS493_029009</name>
</gene>
<dbReference type="AlphaFoldDB" id="A0A9X0CRK6"/>
<dbReference type="EMBL" id="MU826854">
    <property type="protein sequence ID" value="KAJ7370934.1"/>
    <property type="molecule type" value="Genomic_DNA"/>
</dbReference>
<keyword evidence="2" id="KW-1185">Reference proteome</keyword>
<dbReference type="GO" id="GO:0008237">
    <property type="term" value="F:metallopeptidase activity"/>
    <property type="evidence" value="ECO:0007669"/>
    <property type="project" value="InterPro"/>
</dbReference>
<proteinExistence type="predicted"/>
<accession>A0A9X0CRK6</accession>
<reference evidence="1" key="1">
    <citation type="submission" date="2023-01" db="EMBL/GenBank/DDBJ databases">
        <title>Genome assembly of the deep-sea coral Lophelia pertusa.</title>
        <authorList>
            <person name="Herrera S."/>
            <person name="Cordes E."/>
        </authorList>
    </citation>
    <scope>NUCLEOTIDE SEQUENCE</scope>
    <source>
        <strain evidence="1">USNM1676648</strain>
        <tissue evidence="1">Polyp</tissue>
    </source>
</reference>